<evidence type="ECO:0000313" key="7">
    <source>
        <dbReference type="Proteomes" id="UP000177697"/>
    </source>
</evidence>
<dbReference type="EMBL" id="MHWW01000003">
    <property type="protein sequence ID" value="OHB16212.1"/>
    <property type="molecule type" value="Genomic_DNA"/>
</dbReference>
<organism evidence="6 7">
    <name type="scientific">Candidatus Zambryskibacteria bacterium RIFOXYC1_FULL_39_10</name>
    <dbReference type="NCBI Taxonomy" id="1802779"/>
    <lineage>
        <taxon>Bacteria</taxon>
        <taxon>Candidatus Zambryskiibacteriota</taxon>
    </lineage>
</organism>
<dbReference type="PANTHER" id="PTHR43300">
    <property type="entry name" value="ACETYLTRANSFERASE"/>
    <property type="match status" value="1"/>
</dbReference>
<keyword evidence="1" id="KW-0808">Transferase</keyword>
<proteinExistence type="predicted"/>
<feature type="domain" description="PglD N-terminal" evidence="5">
    <location>
        <begin position="4"/>
        <end position="76"/>
    </location>
</feature>
<dbReference type="Gene3D" id="2.160.10.10">
    <property type="entry name" value="Hexapeptide repeat proteins"/>
    <property type="match status" value="1"/>
</dbReference>
<evidence type="ECO:0000256" key="1">
    <source>
        <dbReference type="ARBA" id="ARBA00022679"/>
    </source>
</evidence>
<sequence length="205" mass="21893">MTKNIIIVGAGENGYVIRNIFDHQNFENKFIGFLDDVKVGPEILGKVSDFHKFQEAGDYFFVAIGGNGARRDVFLKLKEAGARFVNAIHPSAFVESDLILGNNVMIGALSYVNVRSTIGNGTFINNGCTVEHDNQIGDFCHLAPRVVTGGGVIVGDGTFIGLNSAIRDHVKIGEGAIIGMASAVVGPVEDNITVYGNPAKVARKK</sequence>
<evidence type="ECO:0000256" key="4">
    <source>
        <dbReference type="PIRSR" id="PIRSR620019-2"/>
    </source>
</evidence>
<keyword evidence="2" id="KW-0677">Repeat</keyword>
<feature type="binding site" evidence="4">
    <location>
        <position position="141"/>
    </location>
    <ligand>
        <name>acetyl-CoA</name>
        <dbReference type="ChEBI" id="CHEBI:57288"/>
    </ligand>
</feature>
<dbReference type="SUPFAM" id="SSF51161">
    <property type="entry name" value="Trimeric LpxA-like enzymes"/>
    <property type="match status" value="1"/>
</dbReference>
<dbReference type="CDD" id="cd03360">
    <property type="entry name" value="LbH_AT_putative"/>
    <property type="match status" value="1"/>
</dbReference>
<evidence type="ECO:0000256" key="2">
    <source>
        <dbReference type="ARBA" id="ARBA00022737"/>
    </source>
</evidence>
<feature type="binding site" evidence="4">
    <location>
        <position position="65"/>
    </location>
    <ligand>
        <name>substrate</name>
    </ligand>
</feature>
<feature type="site" description="Increases basicity of active site His" evidence="3">
    <location>
        <position position="133"/>
    </location>
</feature>
<dbReference type="InterPro" id="IPR011004">
    <property type="entry name" value="Trimer_LpxA-like_sf"/>
</dbReference>
<dbReference type="GO" id="GO:0016740">
    <property type="term" value="F:transferase activity"/>
    <property type="evidence" value="ECO:0007669"/>
    <property type="project" value="UniProtKB-KW"/>
</dbReference>
<dbReference type="Gene3D" id="3.40.50.20">
    <property type="match status" value="1"/>
</dbReference>
<dbReference type="AlphaFoldDB" id="A0A1G2V3M6"/>
<dbReference type="InterPro" id="IPR020019">
    <property type="entry name" value="AcTrfase_PglD-like"/>
</dbReference>
<dbReference type="Proteomes" id="UP000177697">
    <property type="component" value="Unassembled WGS sequence"/>
</dbReference>
<reference evidence="6 7" key="1">
    <citation type="journal article" date="2016" name="Nat. Commun.">
        <title>Thousands of microbial genomes shed light on interconnected biogeochemical processes in an aquifer system.</title>
        <authorList>
            <person name="Anantharaman K."/>
            <person name="Brown C.T."/>
            <person name="Hug L.A."/>
            <person name="Sharon I."/>
            <person name="Castelle C.J."/>
            <person name="Probst A.J."/>
            <person name="Thomas B.C."/>
            <person name="Singh A."/>
            <person name="Wilkins M.J."/>
            <person name="Karaoz U."/>
            <person name="Brodie E.L."/>
            <person name="Williams K.H."/>
            <person name="Hubbard S.S."/>
            <person name="Banfield J.F."/>
        </authorList>
    </citation>
    <scope>NUCLEOTIDE SEQUENCE [LARGE SCALE GENOMIC DNA]</scope>
</reference>
<dbReference type="Pfam" id="PF17836">
    <property type="entry name" value="PglD_N"/>
    <property type="match status" value="1"/>
</dbReference>
<dbReference type="InterPro" id="IPR041561">
    <property type="entry name" value="PglD_N"/>
</dbReference>
<evidence type="ECO:0000259" key="5">
    <source>
        <dbReference type="Pfam" id="PF17836"/>
    </source>
</evidence>
<protein>
    <recommendedName>
        <fullName evidence="5">PglD N-terminal domain-containing protein</fullName>
    </recommendedName>
</protein>
<dbReference type="InterPro" id="IPR018357">
    <property type="entry name" value="Hexapep_transf_CS"/>
</dbReference>
<feature type="active site" description="Proton acceptor" evidence="3">
    <location>
        <position position="132"/>
    </location>
</feature>
<dbReference type="PROSITE" id="PS00101">
    <property type="entry name" value="HEXAPEP_TRANSFERASES"/>
    <property type="match status" value="1"/>
</dbReference>
<comment type="caution">
    <text evidence="6">The sequence shown here is derived from an EMBL/GenBank/DDBJ whole genome shotgun (WGS) entry which is preliminary data.</text>
</comment>
<gene>
    <name evidence="6" type="ORF">A2431_02270</name>
</gene>
<dbReference type="PANTHER" id="PTHR43300:SF7">
    <property type="entry name" value="UDP-N-ACETYLBACILLOSAMINE N-ACETYLTRANSFERASE"/>
    <property type="match status" value="1"/>
</dbReference>
<dbReference type="NCBIfam" id="TIGR03570">
    <property type="entry name" value="NeuD_NnaD"/>
    <property type="match status" value="1"/>
</dbReference>
<evidence type="ECO:0000256" key="3">
    <source>
        <dbReference type="PIRSR" id="PIRSR620019-1"/>
    </source>
</evidence>
<dbReference type="InterPro" id="IPR050179">
    <property type="entry name" value="Trans_hexapeptide_repeat"/>
</dbReference>
<name>A0A1G2V3M6_9BACT</name>
<accession>A0A1G2V3M6</accession>
<evidence type="ECO:0000313" key="6">
    <source>
        <dbReference type="EMBL" id="OHB16212.1"/>
    </source>
</evidence>